<dbReference type="InterPro" id="IPR009875">
    <property type="entry name" value="PilZ_domain"/>
</dbReference>
<organism evidence="3 4">
    <name type="scientific">Novosphingobium organovorum</name>
    <dbReference type="NCBI Taxonomy" id="2930092"/>
    <lineage>
        <taxon>Bacteria</taxon>
        <taxon>Pseudomonadati</taxon>
        <taxon>Pseudomonadota</taxon>
        <taxon>Alphaproteobacteria</taxon>
        <taxon>Sphingomonadales</taxon>
        <taxon>Sphingomonadaceae</taxon>
        <taxon>Novosphingobium</taxon>
    </lineage>
</organism>
<sequence>MEEGSGVRQFGSSGRFEEAGGYPRDDRLARRHSVFLHARCRTSPWRVFDVEIGNISAGGCSLIGVRDRFAIGAEVGLRIAHLKPLTGYVTWTGEGVVGVEFKSALSERVIRVLNESYRLDPA</sequence>
<evidence type="ECO:0000313" key="3">
    <source>
        <dbReference type="EMBL" id="MCJ2181842.1"/>
    </source>
</evidence>
<evidence type="ECO:0000256" key="1">
    <source>
        <dbReference type="SAM" id="MobiDB-lite"/>
    </source>
</evidence>
<proteinExistence type="predicted"/>
<dbReference type="SUPFAM" id="SSF141371">
    <property type="entry name" value="PilZ domain-like"/>
    <property type="match status" value="1"/>
</dbReference>
<dbReference type="RefSeq" id="WP_244017138.1">
    <property type="nucleotide sequence ID" value="NZ_JALHLF010000008.1"/>
</dbReference>
<dbReference type="Pfam" id="PF07238">
    <property type="entry name" value="PilZ"/>
    <property type="match status" value="1"/>
</dbReference>
<dbReference type="EMBL" id="JALHLF010000008">
    <property type="protein sequence ID" value="MCJ2181842.1"/>
    <property type="molecule type" value="Genomic_DNA"/>
</dbReference>
<comment type="caution">
    <text evidence="3">The sequence shown here is derived from an EMBL/GenBank/DDBJ whole genome shotgun (WGS) entry which is preliminary data.</text>
</comment>
<reference evidence="3" key="1">
    <citation type="submission" date="2022-03" db="EMBL/GenBank/DDBJ databases">
        <title>Identification of a novel bacterium isolated from mangrove sediments.</title>
        <authorList>
            <person name="Pan X."/>
        </authorList>
    </citation>
    <scope>NUCLEOTIDE SEQUENCE</scope>
    <source>
        <strain evidence="3">B1949</strain>
    </source>
</reference>
<accession>A0ABT0B9U2</accession>
<keyword evidence="4" id="KW-1185">Reference proteome</keyword>
<evidence type="ECO:0000259" key="2">
    <source>
        <dbReference type="Pfam" id="PF07238"/>
    </source>
</evidence>
<gene>
    <name evidence="3" type="ORF">MTR62_03845</name>
</gene>
<feature type="region of interest" description="Disordered" evidence="1">
    <location>
        <begin position="1"/>
        <end position="23"/>
    </location>
</feature>
<feature type="domain" description="PilZ" evidence="2">
    <location>
        <begin position="27"/>
        <end position="113"/>
    </location>
</feature>
<evidence type="ECO:0000313" key="4">
    <source>
        <dbReference type="Proteomes" id="UP001162881"/>
    </source>
</evidence>
<protein>
    <submittedName>
        <fullName evidence="3">PilZ domain-containing protein</fullName>
    </submittedName>
</protein>
<dbReference type="Proteomes" id="UP001162881">
    <property type="component" value="Unassembled WGS sequence"/>
</dbReference>
<name>A0ABT0B9U2_9SPHN</name>